<dbReference type="Proteomes" id="UP000238479">
    <property type="component" value="Chromosome 7"/>
</dbReference>
<dbReference type="Gramene" id="PRQ21708">
    <property type="protein sequence ID" value="PRQ21708"/>
    <property type="gene ID" value="RchiOBHm_Chr7g0242211"/>
</dbReference>
<gene>
    <name evidence="2" type="ORF">RchiOBHm_Chr7g0242211</name>
</gene>
<comment type="caution">
    <text evidence="2">The sequence shown here is derived from an EMBL/GenBank/DDBJ whole genome shotgun (WGS) entry which is preliminary data.</text>
</comment>
<organism evidence="2 3">
    <name type="scientific">Rosa chinensis</name>
    <name type="common">China rose</name>
    <dbReference type="NCBI Taxonomy" id="74649"/>
    <lineage>
        <taxon>Eukaryota</taxon>
        <taxon>Viridiplantae</taxon>
        <taxon>Streptophyta</taxon>
        <taxon>Embryophyta</taxon>
        <taxon>Tracheophyta</taxon>
        <taxon>Spermatophyta</taxon>
        <taxon>Magnoliopsida</taxon>
        <taxon>eudicotyledons</taxon>
        <taxon>Gunneridae</taxon>
        <taxon>Pentapetalae</taxon>
        <taxon>rosids</taxon>
        <taxon>fabids</taxon>
        <taxon>Rosales</taxon>
        <taxon>Rosaceae</taxon>
        <taxon>Rosoideae</taxon>
        <taxon>Rosoideae incertae sedis</taxon>
        <taxon>Rosa</taxon>
    </lineage>
</organism>
<protein>
    <submittedName>
        <fullName evidence="2">Uncharacterized protein</fullName>
    </submittedName>
</protein>
<dbReference type="AlphaFoldDB" id="A0A2P6PIG2"/>
<evidence type="ECO:0000256" key="1">
    <source>
        <dbReference type="SAM" id="MobiDB-lite"/>
    </source>
</evidence>
<dbReference type="EMBL" id="PDCK01000045">
    <property type="protein sequence ID" value="PRQ21708.1"/>
    <property type="molecule type" value="Genomic_DNA"/>
</dbReference>
<proteinExistence type="predicted"/>
<evidence type="ECO:0000313" key="2">
    <source>
        <dbReference type="EMBL" id="PRQ21708.1"/>
    </source>
</evidence>
<evidence type="ECO:0000313" key="3">
    <source>
        <dbReference type="Proteomes" id="UP000238479"/>
    </source>
</evidence>
<name>A0A2P6PIG2_ROSCH</name>
<feature type="region of interest" description="Disordered" evidence="1">
    <location>
        <begin position="58"/>
        <end position="77"/>
    </location>
</feature>
<feature type="compositionally biased region" description="Polar residues" evidence="1">
    <location>
        <begin position="64"/>
        <end position="77"/>
    </location>
</feature>
<reference evidence="2 3" key="1">
    <citation type="journal article" date="2018" name="Nat. Genet.">
        <title>The Rosa genome provides new insights in the design of modern roses.</title>
        <authorList>
            <person name="Bendahmane M."/>
        </authorList>
    </citation>
    <scope>NUCLEOTIDE SEQUENCE [LARGE SCALE GENOMIC DNA]</scope>
    <source>
        <strain evidence="3">cv. Old Blush</strain>
    </source>
</reference>
<keyword evidence="3" id="KW-1185">Reference proteome</keyword>
<accession>A0A2P6PIG2</accession>
<sequence length="77" mass="9156">MQRIADQGERDLEYRLRLREETKLAEQHADDARTMKVDPSIFTPKKRSYWERKQAQIIEREEQSSSASAFRQPSFSP</sequence>